<dbReference type="NCBIfam" id="TIGR00797">
    <property type="entry name" value="matE"/>
    <property type="match status" value="1"/>
</dbReference>
<gene>
    <name evidence="8" type="ORF">IAB37_03250</name>
</gene>
<keyword evidence="5 7" id="KW-1133">Transmembrane helix</keyword>
<dbReference type="GO" id="GO:0015297">
    <property type="term" value="F:antiporter activity"/>
    <property type="evidence" value="ECO:0007669"/>
    <property type="project" value="InterPro"/>
</dbReference>
<reference evidence="8" key="2">
    <citation type="journal article" date="2021" name="PeerJ">
        <title>Extensive microbial diversity within the chicken gut microbiome revealed by metagenomics and culture.</title>
        <authorList>
            <person name="Gilroy R."/>
            <person name="Ravi A."/>
            <person name="Getino M."/>
            <person name="Pursley I."/>
            <person name="Horton D.L."/>
            <person name="Alikhan N.F."/>
            <person name="Baker D."/>
            <person name="Gharbi K."/>
            <person name="Hall N."/>
            <person name="Watson M."/>
            <person name="Adriaenssens E.M."/>
            <person name="Foster-Nyarko E."/>
            <person name="Jarju S."/>
            <person name="Secka A."/>
            <person name="Antonio M."/>
            <person name="Oren A."/>
            <person name="Chaudhuri R.R."/>
            <person name="La Ragione R."/>
            <person name="Hildebrand F."/>
            <person name="Pallen M.J."/>
        </authorList>
    </citation>
    <scope>NUCLEOTIDE SEQUENCE</scope>
    <source>
        <strain evidence="8">CHK189-12415</strain>
    </source>
</reference>
<dbReference type="CDD" id="cd13144">
    <property type="entry name" value="MATE_like_4"/>
    <property type="match status" value="1"/>
</dbReference>
<feature type="transmembrane region" description="Helical" evidence="7">
    <location>
        <begin position="106"/>
        <end position="124"/>
    </location>
</feature>
<dbReference type="PANTHER" id="PTHR43549:SF2">
    <property type="entry name" value="MULTIDRUG RESISTANCE PROTEIN NORM-RELATED"/>
    <property type="match status" value="1"/>
</dbReference>
<keyword evidence="2" id="KW-0813">Transport</keyword>
<sequence length="458" mass="49961">MAEKTAASAAPEQNKMGVMPIGRLLLSMGLPMVLSMLVQALYNIVDSLFVARVSEAALTAVSMAFPVQNFMIAAVSGMAVGVNSLLSRSLGERNIERANRAANAGIILSFLTMLLFLLFGIFGAEAFFRLQTTDAEIIRQGTDYVRICCILSFGSFGQIIFERLLQSTGMAHLSMASQMTGAIANIILDPIMIFGYFGFPRMEAAGAALATVIGQILACCIGLVLNLKYNKTLTINIKKYWLDKSTVWEIYRVGLPSIAMQSVGSVMNMAMNMILMGFTSTATAVFGVYYKLQSFAVMPVIGMNNAMIPIIAYNYGARKKERITKTIKLSVICVQIFLWVVTAIFLLAPELLLRMFDASENMLAIGVPALRTMGLNFLVCGVCICASGVFQALGNGVYSLIVSVMRQLVVLIPLAWLMSLTGNIELVWISFPAAELMSLAVSVFFLRKIFKEKLGQME</sequence>
<feature type="transmembrane region" description="Helical" evidence="7">
    <location>
        <begin position="397"/>
        <end position="420"/>
    </location>
</feature>
<evidence type="ECO:0000256" key="7">
    <source>
        <dbReference type="SAM" id="Phobius"/>
    </source>
</evidence>
<comment type="subcellular location">
    <subcellularLocation>
        <location evidence="1">Cell membrane</location>
        <topology evidence="1">Multi-pass membrane protein</topology>
    </subcellularLocation>
</comment>
<proteinExistence type="predicted"/>
<protein>
    <submittedName>
        <fullName evidence="8">MATE family efflux transporter</fullName>
    </submittedName>
</protein>
<keyword evidence="3" id="KW-1003">Cell membrane</keyword>
<dbReference type="GO" id="GO:0042910">
    <property type="term" value="F:xenobiotic transmembrane transporter activity"/>
    <property type="evidence" value="ECO:0007669"/>
    <property type="project" value="InterPro"/>
</dbReference>
<dbReference type="GO" id="GO:0005886">
    <property type="term" value="C:plasma membrane"/>
    <property type="evidence" value="ECO:0007669"/>
    <property type="project" value="UniProtKB-SubCell"/>
</dbReference>
<comment type="caution">
    <text evidence="8">The sequence shown here is derived from an EMBL/GenBank/DDBJ whole genome shotgun (WGS) entry which is preliminary data.</text>
</comment>
<evidence type="ECO:0000313" key="8">
    <source>
        <dbReference type="EMBL" id="HIR60573.1"/>
    </source>
</evidence>
<evidence type="ECO:0000256" key="5">
    <source>
        <dbReference type="ARBA" id="ARBA00022989"/>
    </source>
</evidence>
<feature type="transmembrane region" description="Helical" evidence="7">
    <location>
        <begin position="426"/>
        <end position="446"/>
    </location>
</feature>
<accession>A0A9D1DX60</accession>
<evidence type="ECO:0000256" key="2">
    <source>
        <dbReference type="ARBA" id="ARBA00022448"/>
    </source>
</evidence>
<feature type="transmembrane region" description="Helical" evidence="7">
    <location>
        <begin position="182"/>
        <end position="199"/>
    </location>
</feature>
<evidence type="ECO:0000256" key="4">
    <source>
        <dbReference type="ARBA" id="ARBA00022692"/>
    </source>
</evidence>
<keyword evidence="4 7" id="KW-0812">Transmembrane</keyword>
<dbReference type="EMBL" id="DVHA01000106">
    <property type="protein sequence ID" value="HIR60573.1"/>
    <property type="molecule type" value="Genomic_DNA"/>
</dbReference>
<feature type="transmembrane region" description="Helical" evidence="7">
    <location>
        <begin position="327"/>
        <end position="348"/>
    </location>
</feature>
<organism evidence="8 9">
    <name type="scientific">Candidatus Faecivivens stercoravium</name>
    <dbReference type="NCBI Taxonomy" id="2840803"/>
    <lineage>
        <taxon>Bacteria</taxon>
        <taxon>Bacillati</taxon>
        <taxon>Bacillota</taxon>
        <taxon>Clostridia</taxon>
        <taxon>Eubacteriales</taxon>
        <taxon>Oscillospiraceae</taxon>
        <taxon>Oscillospiraceae incertae sedis</taxon>
        <taxon>Candidatus Faecivivens</taxon>
    </lineage>
</organism>
<feature type="transmembrane region" description="Helical" evidence="7">
    <location>
        <begin position="205"/>
        <end position="229"/>
    </location>
</feature>
<dbReference type="PANTHER" id="PTHR43549">
    <property type="entry name" value="MULTIDRUG RESISTANCE PROTEIN YPNP-RELATED"/>
    <property type="match status" value="1"/>
</dbReference>
<keyword evidence="6 7" id="KW-0472">Membrane</keyword>
<dbReference type="PIRSF" id="PIRSF006603">
    <property type="entry name" value="DinF"/>
    <property type="match status" value="1"/>
</dbReference>
<feature type="transmembrane region" description="Helical" evidence="7">
    <location>
        <begin position="24"/>
        <end position="45"/>
    </location>
</feature>
<dbReference type="InterPro" id="IPR048279">
    <property type="entry name" value="MdtK-like"/>
</dbReference>
<feature type="transmembrane region" description="Helical" evidence="7">
    <location>
        <begin position="270"/>
        <end position="290"/>
    </location>
</feature>
<dbReference type="Pfam" id="PF01554">
    <property type="entry name" value="MatE"/>
    <property type="match status" value="2"/>
</dbReference>
<dbReference type="AlphaFoldDB" id="A0A9D1DX60"/>
<name>A0A9D1DX60_9FIRM</name>
<dbReference type="Proteomes" id="UP000824241">
    <property type="component" value="Unassembled WGS sequence"/>
</dbReference>
<evidence type="ECO:0000256" key="3">
    <source>
        <dbReference type="ARBA" id="ARBA00022475"/>
    </source>
</evidence>
<feature type="transmembrane region" description="Helical" evidence="7">
    <location>
        <begin position="296"/>
        <end position="315"/>
    </location>
</feature>
<feature type="transmembrane region" description="Helical" evidence="7">
    <location>
        <begin position="368"/>
        <end position="390"/>
    </location>
</feature>
<dbReference type="InterPro" id="IPR002528">
    <property type="entry name" value="MATE_fam"/>
</dbReference>
<evidence type="ECO:0000256" key="6">
    <source>
        <dbReference type="ARBA" id="ARBA00023136"/>
    </source>
</evidence>
<dbReference type="InterPro" id="IPR052031">
    <property type="entry name" value="Membrane_Transporter-Flippase"/>
</dbReference>
<evidence type="ECO:0000256" key="1">
    <source>
        <dbReference type="ARBA" id="ARBA00004651"/>
    </source>
</evidence>
<feature type="transmembrane region" description="Helical" evidence="7">
    <location>
        <begin position="65"/>
        <end position="86"/>
    </location>
</feature>
<feature type="transmembrane region" description="Helical" evidence="7">
    <location>
        <begin position="144"/>
        <end position="161"/>
    </location>
</feature>
<evidence type="ECO:0000313" key="9">
    <source>
        <dbReference type="Proteomes" id="UP000824241"/>
    </source>
</evidence>
<reference evidence="8" key="1">
    <citation type="submission" date="2020-10" db="EMBL/GenBank/DDBJ databases">
        <authorList>
            <person name="Gilroy R."/>
        </authorList>
    </citation>
    <scope>NUCLEOTIDE SEQUENCE</scope>
    <source>
        <strain evidence="8">CHK189-12415</strain>
    </source>
</reference>